<proteinExistence type="predicted"/>
<protein>
    <recommendedName>
        <fullName evidence="3">DUF2188 domain-containing protein</fullName>
    </recommendedName>
</protein>
<dbReference type="Proteomes" id="UP000326725">
    <property type="component" value="Unassembled WGS sequence"/>
</dbReference>
<name>A0A5K1I7G1_9GAMM</name>
<dbReference type="RefSeq" id="WP_151445009.1">
    <property type="nucleotide sequence ID" value="NZ_CABVOU010000046.1"/>
</dbReference>
<evidence type="ECO:0008006" key="3">
    <source>
        <dbReference type="Google" id="ProtNLM"/>
    </source>
</evidence>
<reference evidence="1 2" key="1">
    <citation type="submission" date="2019-09" db="EMBL/GenBank/DDBJ databases">
        <authorList>
            <person name="Criscuolo A."/>
        </authorList>
    </citation>
    <scope>NUCLEOTIDE SEQUENCE [LARGE SCALE GENOMIC DNA]</scope>
    <source>
        <strain evidence="2">3(2)</strain>
    </source>
</reference>
<gene>
    <name evidence="1" type="ORF">HALO32_03322</name>
</gene>
<accession>A0A5K1I7G1</accession>
<dbReference type="EMBL" id="CABVOU010000046">
    <property type="protein sequence ID" value="VVZ97206.1"/>
    <property type="molecule type" value="Genomic_DNA"/>
</dbReference>
<keyword evidence="2" id="KW-1185">Reference proteome</keyword>
<dbReference type="AlphaFoldDB" id="A0A5K1I7G1"/>
<evidence type="ECO:0000313" key="1">
    <source>
        <dbReference type="EMBL" id="VVZ97206.1"/>
    </source>
</evidence>
<dbReference type="InterPro" id="IPR018691">
    <property type="entry name" value="DUF2188"/>
</dbReference>
<evidence type="ECO:0000313" key="2">
    <source>
        <dbReference type="Proteomes" id="UP000326725"/>
    </source>
</evidence>
<sequence>MNRTTHHVVPNAKGGWNVRRGGSRNCRHFATKKAAEAYGRQVSFNQKTVLVIHRDDGSSPSCNVQD</sequence>
<dbReference type="Pfam" id="PF09954">
    <property type="entry name" value="DUF2188"/>
    <property type="match status" value="1"/>
</dbReference>
<organism evidence="1 2">
    <name type="scientific">Halomonas lysinitropha</name>
    <dbReference type="NCBI Taxonomy" id="2607506"/>
    <lineage>
        <taxon>Bacteria</taxon>
        <taxon>Pseudomonadati</taxon>
        <taxon>Pseudomonadota</taxon>
        <taxon>Gammaproteobacteria</taxon>
        <taxon>Oceanospirillales</taxon>
        <taxon>Halomonadaceae</taxon>
        <taxon>Halomonas</taxon>
    </lineage>
</organism>